<dbReference type="GO" id="GO:1904680">
    <property type="term" value="F:peptide transmembrane transporter activity"/>
    <property type="evidence" value="ECO:0007669"/>
    <property type="project" value="TreeGrafter"/>
</dbReference>
<gene>
    <name evidence="3" type="ORF">G1C96_0925</name>
</gene>
<dbReference type="Pfam" id="PF00496">
    <property type="entry name" value="SBP_bac_5"/>
    <property type="match status" value="1"/>
</dbReference>
<dbReference type="GO" id="GO:0043190">
    <property type="term" value="C:ATP-binding cassette (ABC) transporter complex"/>
    <property type="evidence" value="ECO:0007669"/>
    <property type="project" value="InterPro"/>
</dbReference>
<dbReference type="PIRSF" id="PIRSF002741">
    <property type="entry name" value="MppA"/>
    <property type="match status" value="1"/>
</dbReference>
<dbReference type="InterPro" id="IPR030678">
    <property type="entry name" value="Peptide/Ni-bd"/>
</dbReference>
<dbReference type="Proteomes" id="UP000588277">
    <property type="component" value="Unassembled WGS sequence"/>
</dbReference>
<reference evidence="3 4" key="1">
    <citation type="submission" date="2020-02" db="EMBL/GenBank/DDBJ databases">
        <title>Characterization of phylogenetic diversity of novel bifidobacterial species isolated in Czech ZOOs.</title>
        <authorList>
            <person name="Lugli G.A."/>
            <person name="Vera N.B."/>
            <person name="Ventura M."/>
        </authorList>
    </citation>
    <scope>NUCLEOTIDE SEQUENCE [LARGE SCALE GENOMIC DNA]</scope>
    <source>
        <strain evidence="3 4">DSM 109958</strain>
    </source>
</reference>
<evidence type="ECO:0000313" key="4">
    <source>
        <dbReference type="Proteomes" id="UP000588277"/>
    </source>
</evidence>
<evidence type="ECO:0000313" key="3">
    <source>
        <dbReference type="EMBL" id="NMN00347.1"/>
    </source>
</evidence>
<dbReference type="PANTHER" id="PTHR30290:SF38">
    <property type="entry name" value="D,D-DIPEPTIDE-BINDING PERIPLASMIC PROTEIN DDPA-RELATED"/>
    <property type="match status" value="1"/>
</dbReference>
<organism evidence="3 4">
    <name type="scientific">Bifidobacterium moraviense</name>
    <dbReference type="NCBI Taxonomy" id="2675323"/>
    <lineage>
        <taxon>Bacteria</taxon>
        <taxon>Bacillati</taxon>
        <taxon>Actinomycetota</taxon>
        <taxon>Actinomycetes</taxon>
        <taxon>Bifidobacteriales</taxon>
        <taxon>Bifidobacteriaceae</taxon>
        <taxon>Bifidobacterium</taxon>
    </lineage>
</organism>
<dbReference type="GO" id="GO:0015833">
    <property type="term" value="P:peptide transport"/>
    <property type="evidence" value="ECO:0007669"/>
    <property type="project" value="TreeGrafter"/>
</dbReference>
<dbReference type="Gene3D" id="3.40.190.10">
    <property type="entry name" value="Periplasmic binding protein-like II"/>
    <property type="match status" value="1"/>
</dbReference>
<dbReference type="SUPFAM" id="SSF53850">
    <property type="entry name" value="Periplasmic binding protein-like II"/>
    <property type="match status" value="1"/>
</dbReference>
<dbReference type="GO" id="GO:0042597">
    <property type="term" value="C:periplasmic space"/>
    <property type="evidence" value="ECO:0007669"/>
    <property type="project" value="UniProtKB-ARBA"/>
</dbReference>
<dbReference type="InterPro" id="IPR000914">
    <property type="entry name" value="SBP_5_dom"/>
</dbReference>
<dbReference type="PANTHER" id="PTHR30290">
    <property type="entry name" value="PERIPLASMIC BINDING COMPONENT OF ABC TRANSPORTER"/>
    <property type="match status" value="1"/>
</dbReference>
<keyword evidence="1" id="KW-0732">Signal</keyword>
<dbReference type="Gene3D" id="3.10.105.10">
    <property type="entry name" value="Dipeptide-binding Protein, Domain 3"/>
    <property type="match status" value="1"/>
</dbReference>
<keyword evidence="4" id="KW-1185">Reference proteome</keyword>
<accession>A0A7Y0F3G5</accession>
<protein>
    <submittedName>
        <fullName evidence="3">ABC transporter substrate-binding protein</fullName>
    </submittedName>
</protein>
<name>A0A7Y0F3G5_9BIFI</name>
<dbReference type="RefSeq" id="WP_169275500.1">
    <property type="nucleotide sequence ID" value="NZ_JAAIIH010000004.1"/>
</dbReference>
<dbReference type="EMBL" id="JAAIIH010000004">
    <property type="protein sequence ID" value="NMN00347.1"/>
    <property type="molecule type" value="Genomic_DNA"/>
</dbReference>
<proteinExistence type="predicted"/>
<evidence type="ECO:0000259" key="2">
    <source>
        <dbReference type="Pfam" id="PF00496"/>
    </source>
</evidence>
<feature type="domain" description="Solute-binding protein family 5" evidence="2">
    <location>
        <begin position="112"/>
        <end position="436"/>
    </location>
</feature>
<dbReference type="InterPro" id="IPR039424">
    <property type="entry name" value="SBP_5"/>
</dbReference>
<comment type="caution">
    <text evidence="3">The sequence shown here is derived from an EMBL/GenBank/DDBJ whole genome shotgun (WGS) entry which is preliminary data.</text>
</comment>
<sequence length="527" mass="55755">MNRHSAHRAASRTRDSLRSLLVFVVTLAVLAGAVWGGWTIMRRGGLAALRGTLTGETNGSGDAGGNPVTVAVHGAAPQSLDIRTDASSAVEQALIGNVYETLVGRDQNNRAMPGLAASWDVSADGLTYTFRLRSGMRFSNGDVLDAQDVVRSLQRTVSDRYAGASDLTGLASVSNPDAATVTVTLLSPDAALPWRLSGRAGIVYDLDAQTDYAAAALGSGPFTVSGFSPGSSLTLERDGAYWNRDGRAASPSVTLRYYDDGAAAADAVTRGEADAATDVPAASLDALRGAGATPAQGDSTRKVLLGFNARADSIFSEVRLRQGMRYVIDRQRIIDANGAAAALGGPIPSLDPGYEDLTGLYPHDTAKAHALLDYFGYRYRLRLVYPASLGTQVGDLVAGSMRDFGYDVTVSAVDDATWREQVTERHEFDLTIFPMDASHDVTELASPDFFLGYTDSVAEGLAAAVRASADEAAYETNLRALGRRLSENAIADFLYVERPWSASRAGVTGMPLNRTDVFLPLAGLARA</sequence>
<dbReference type="AlphaFoldDB" id="A0A7Y0F3G5"/>
<evidence type="ECO:0000256" key="1">
    <source>
        <dbReference type="ARBA" id="ARBA00022729"/>
    </source>
</evidence>